<geneLocation type="plasmid" evidence="2 3">
    <name>paIh2</name>
</geneLocation>
<dbReference type="Pfam" id="PF06986">
    <property type="entry name" value="F_T4SS_TraN"/>
    <property type="match status" value="1"/>
</dbReference>
<gene>
    <name evidence="2" type="primary">traN</name>
    <name evidence="2" type="ORF">QE207_00755</name>
</gene>
<dbReference type="InterPro" id="IPR014121">
    <property type="entry name" value="TraN_Ftype"/>
</dbReference>
<sequence>MFAISAFANDMDSAAKEGYDLAEQTQKQTESALTNFQPQKELPNFTPNPNEANFYQDASKIGNAANQSLNDSELGKLARENYINNPKDKIDWQSDMVKNSQTIQENAEGITAGSAEQCSKKSISQSTFKEHVCERGKTIVSTCTNTASVAWTSETKTKRVTREYPLNRQPYRKEGSRIVVTITPDVSGTIEKATYAYRGGYMDDYIEVEGLGARFTYAIKGSRSVENPLNIKTREWVKGQPIRFSHNEESRYGKYEFRQGAPVTLRFTLKVSETIWHPKVVWTANCPVDKGNAVKTKAWCSQKGETRYVVKDGKRYPVTLPCWQGSEEWVVSERDDNTCGRWEKDPNCSEGTRQCLQKIGNLCVKESVKFQCQQTTQGEGFLCGGKFYCSDGKCAAIASGKNNDFGEAVSQLAALAKAGKDISGEGKNISAFTGKPMACRKTAIGFSNCCKSSGWGHDIGLASCDSEEKAIGKAKEKGLVVDVGEFCAEDVLGVCLRKKHSYCVFDSKLAQIVQSQGRGGQLGVGFGSAKHPDCRGLTIDELQRVKFDTLDFSEFYDELNSKTTLPNSKKLTEKISQQIKNELQGRKP</sequence>
<evidence type="ECO:0000313" key="3">
    <source>
        <dbReference type="Proteomes" id="UP001177597"/>
    </source>
</evidence>
<protein>
    <submittedName>
        <fullName evidence="2">Type-F conjugative transfer system mating-pair stabilization protein TraN</fullName>
    </submittedName>
</protein>
<dbReference type="EMBL" id="CP123492">
    <property type="protein sequence ID" value="WGL93905.1"/>
    <property type="molecule type" value="Genomic_DNA"/>
</dbReference>
<dbReference type="NCBIfam" id="TIGR02750">
    <property type="entry name" value="TraN_Ftype"/>
    <property type="match status" value="1"/>
</dbReference>
<evidence type="ECO:0000313" key="2">
    <source>
        <dbReference type="EMBL" id="WGL93905.1"/>
    </source>
</evidence>
<dbReference type="Proteomes" id="UP001177597">
    <property type="component" value="Plasmid paIh2"/>
</dbReference>
<dbReference type="RefSeq" id="WP_280628339.1">
    <property type="nucleotide sequence ID" value="NZ_CP123492.1"/>
</dbReference>
<organism evidence="2 3">
    <name type="scientific">Arsenophonus nasoniae</name>
    <name type="common">son-killer infecting Nasonia vitripennis</name>
    <dbReference type="NCBI Taxonomy" id="638"/>
    <lineage>
        <taxon>Bacteria</taxon>
        <taxon>Pseudomonadati</taxon>
        <taxon>Pseudomonadota</taxon>
        <taxon>Gammaproteobacteria</taxon>
        <taxon>Enterobacterales</taxon>
        <taxon>Morganellaceae</taxon>
        <taxon>Arsenophonus</taxon>
    </lineage>
</organism>
<reference evidence="2" key="1">
    <citation type="submission" date="2023-04" db="EMBL/GenBank/DDBJ databases">
        <title>Genome dynamics across the evolutionary transition to endosymbiosis.</title>
        <authorList>
            <person name="Siozios S."/>
            <person name="Nadal-Jimenez P."/>
            <person name="Azagi T."/>
            <person name="Sprong H."/>
            <person name="Frost C.L."/>
            <person name="Parratt S.R."/>
            <person name="Taylor G."/>
            <person name="Brettell L."/>
            <person name="Lew K.C."/>
            <person name="Croft L."/>
            <person name="King K.C."/>
            <person name="Brockhurst M.A."/>
            <person name="Hypsa V."/>
            <person name="Novakova E."/>
            <person name="Darby A.C."/>
            <person name="Hurst G.D.D."/>
        </authorList>
    </citation>
    <scope>NUCLEOTIDE SEQUENCE</scope>
    <source>
        <strain evidence="2">AIh</strain>
        <plasmid evidence="2">paIh2</plasmid>
    </source>
</reference>
<name>A0AA95GB54_9GAMM</name>
<accession>A0AA95GB54</accession>
<proteinExistence type="predicted"/>
<evidence type="ECO:0000256" key="1">
    <source>
        <dbReference type="SAM" id="MobiDB-lite"/>
    </source>
</evidence>
<keyword evidence="2" id="KW-0614">Plasmid</keyword>
<feature type="compositionally biased region" description="Polar residues" evidence="1">
    <location>
        <begin position="23"/>
        <end position="38"/>
    </location>
</feature>
<feature type="region of interest" description="Disordered" evidence="1">
    <location>
        <begin position="18"/>
        <end position="51"/>
    </location>
</feature>
<dbReference type="AlphaFoldDB" id="A0AA95GB54"/>